<dbReference type="GO" id="GO:0000145">
    <property type="term" value="C:exocyst"/>
    <property type="evidence" value="ECO:0007669"/>
    <property type="project" value="InterPro"/>
</dbReference>
<dbReference type="GO" id="GO:0006893">
    <property type="term" value="P:Golgi to plasma membrane transport"/>
    <property type="evidence" value="ECO:0007669"/>
    <property type="project" value="TreeGrafter"/>
</dbReference>
<evidence type="ECO:0000313" key="8">
    <source>
        <dbReference type="RefSeq" id="XP_033460275.1"/>
    </source>
</evidence>
<keyword evidence="3" id="KW-0268">Exocytosis</keyword>
<feature type="compositionally biased region" description="Low complexity" evidence="5">
    <location>
        <begin position="310"/>
        <end position="334"/>
    </location>
</feature>
<feature type="compositionally biased region" description="Pro residues" evidence="5">
    <location>
        <begin position="335"/>
        <end position="349"/>
    </location>
</feature>
<feature type="compositionally biased region" description="Polar residues" evidence="5">
    <location>
        <begin position="23"/>
        <end position="36"/>
    </location>
</feature>
<sequence length="1643" mass="179703">MNQPAMSRPGNNYNNAYRSASNPTSSPPGASVNSDNPARLASPPANLRPRTPASTTPGQVAGASPGPTFSPAAGSAGMSRAERFDNERQRIIDSCFSKLDEKGQLVESYITHIRIQEDALHPSSPPPPDSPAENRKPRLIIISVRSTGRVMMHKARENANGSFSIGKTWNMEELTAIETYANCPTPAQTEKEAQHRKWAGSEGFTVTITKPYFWQAGTGREKDFFIASAVKIYRKYTNGRLPELKGFDEQERALVLGLGQPAGSGGPPQGGNMSQGPPPGNRPPGPAARAPAPIPSPSQPPFAPREPNRDGSSYRSSPSLPGSGPPSRFASPQPQQMPGPPNGRPPPIRDPAGRMRSQDSLQAHAQLRNGPPGPRGPPDPRDMAAGPQSRPPPRRPDGQAISPPPRRDGMAQVPPLMPPSPLRQKDPRFRGDNGPPDRSNDQTFIANGMAAGNGTQAAQAARERRMHGSQSNSTNASTIDLAPLEPTTSRTGTINSMSDAGLRTAASESSIGLGDGERNGSLHSYQESEASVTKSRPVPIDSAPPLTPERSKRRPPSDRNGSVDLRPAPLTQARKVTEEPTDVNSEKPLSPPAARSEPKEAMEQAAAGSIRPLNVQSKTEPPQQKKAESLSPSTASVATDATAATRVATPPAGPEAESPAKPDYEEQFRPGLGPMIRKQMVADRFKKAASAASAFKPRAGGAAEKILKQKAERDGEPDGITGVVPRPMPRQEPKPESPAAVAPPVKEVVPEPPPVLDVTPVTTPNEPATAAAPRTIEFAEDPQRLQPPTPQHEEVPEAANAAEEKIEQRQLRQAQLKVKRRSAYQEKNLAALEIDSKLLDGQGIDFEVMLSDFGWTTNILRPQQLIDLERDIRRELGRVEAGSWLSQADSAREERVTHVENLLDKAIEECDELEGLLTLYSVELSSLNDDIAFIEAQSQGLQVQSANQKLLQSELQSLVDTMSLDRRTLDPLQHLPLSDVTMLEKIEYCVTRLYQAMLTIDPTLHSNATARPGSRSTFGDNETSNMVALREKKGIYERECAKFSQRLLDCLEAKFAASFNAAKPRLMRAPSRAGSARLDENAFTDARAGLWTYSPLILFMKEINQPIWLRSLQAYQSRAKPLYSESFRENISDWKRAARAPSGDETEILFTHQEKEDLPTGGGITSTAKRITVKRSHTLAKTFRGATGDKNAPAIDRQPGAIIRAAAFAGAIDEMAPLISKEQNFLVDLFHATSLENGDFTDAVRAALPTQRHGTNLLERKPTDPDRVMADTVTGTINDIYSPFANDLSSMLDWAVSEDPLQGVGIMASLSKHTFYLQDSSQEYLLKLVDSLFTRLQSRFGKFVEEQIRAIEDTKVKIKKRKGVISFMKIFPLFSAAVETCFATIAGRDYDGPHDCVVEVRRLVDDAYERINRAMFDSLKAIAKQNPTGAGLVIAAAPAPSTSMASSAMQQVRAAALPGDDTEDKEMLNYEVLMIENMNHYAEEVDEGAREGVLASWKARALMERAEALKGYIERVAKRPLGKILDFLESTDSFRDAGDTSFTSRPSYNRKSFRHLLAFYEAKEIRRGIDTLRKRIEKHFGDGDEEALARGLIALVNKECERFYGFTLDRVEKLIRECYPPMDGEKSVEVDFSRADIQAGFRR</sequence>
<feature type="domain" description="Exocyst complex component Sec3 PIP2-binding N-terminal" evidence="6">
    <location>
        <begin position="133"/>
        <end position="236"/>
    </location>
</feature>
<dbReference type="InterPro" id="IPR019160">
    <property type="entry name" value="Sec3_CC"/>
</dbReference>
<dbReference type="SMART" id="SM01313">
    <property type="entry name" value="Sec3-PIP2_bind"/>
    <property type="match status" value="1"/>
</dbReference>
<reference evidence="8" key="3">
    <citation type="submission" date="2025-08" db="UniProtKB">
        <authorList>
            <consortium name="RefSeq"/>
        </authorList>
    </citation>
    <scope>IDENTIFICATION</scope>
    <source>
        <strain evidence="8">CBS 342.82</strain>
    </source>
</reference>
<feature type="compositionally biased region" description="Polar residues" evidence="5">
    <location>
        <begin position="468"/>
        <end position="478"/>
    </location>
</feature>
<dbReference type="Pfam" id="PF15277">
    <property type="entry name" value="Sec3-PIP2_bind"/>
    <property type="match status" value="1"/>
</dbReference>
<feature type="compositionally biased region" description="Low complexity" evidence="5">
    <location>
        <begin position="756"/>
        <end position="768"/>
    </location>
</feature>
<evidence type="ECO:0000256" key="2">
    <source>
        <dbReference type="ARBA" id="ARBA00022448"/>
    </source>
</evidence>
<comment type="similarity">
    <text evidence="1">Belongs to the SEC3 family.</text>
</comment>
<dbReference type="InterPro" id="IPR028258">
    <property type="entry name" value="Sec3-PIP2_bind"/>
</dbReference>
<evidence type="ECO:0000259" key="6">
    <source>
        <dbReference type="SMART" id="SM01313"/>
    </source>
</evidence>
<dbReference type="PANTHER" id="PTHR16092">
    <property type="entry name" value="SEC3/SYNTAXIN-RELATED"/>
    <property type="match status" value="1"/>
</dbReference>
<proteinExistence type="inferred from homology"/>
<feature type="compositionally biased region" description="Low complexity" evidence="5">
    <location>
        <begin position="631"/>
        <end position="650"/>
    </location>
</feature>
<feature type="compositionally biased region" description="Basic and acidic residues" evidence="5">
    <location>
        <begin position="658"/>
        <end position="668"/>
    </location>
</feature>
<feature type="region of interest" description="Disordered" evidence="5">
    <location>
        <begin position="1"/>
        <end position="80"/>
    </location>
</feature>
<keyword evidence="4" id="KW-0175">Coiled coil</keyword>
<dbReference type="GO" id="GO:0005886">
    <property type="term" value="C:plasma membrane"/>
    <property type="evidence" value="ECO:0007669"/>
    <property type="project" value="TreeGrafter"/>
</dbReference>
<feature type="compositionally biased region" description="Gly residues" evidence="5">
    <location>
        <begin position="260"/>
        <end position="269"/>
    </location>
</feature>
<dbReference type="Proteomes" id="UP000504637">
    <property type="component" value="Unplaced"/>
</dbReference>
<keyword evidence="2" id="KW-0813">Transport</keyword>
<feature type="compositionally biased region" description="Polar residues" evidence="5">
    <location>
        <begin position="521"/>
        <end position="534"/>
    </location>
</feature>
<dbReference type="CDD" id="cd13315">
    <property type="entry name" value="PH_Sec3"/>
    <property type="match status" value="1"/>
</dbReference>
<dbReference type="GO" id="GO:0005546">
    <property type="term" value="F:phosphatidylinositol-4,5-bisphosphate binding"/>
    <property type="evidence" value="ECO:0007669"/>
    <property type="project" value="TreeGrafter"/>
</dbReference>
<evidence type="ECO:0000256" key="3">
    <source>
        <dbReference type="ARBA" id="ARBA00022483"/>
    </source>
</evidence>
<dbReference type="InterPro" id="IPR048628">
    <property type="entry name" value="Sec3_C"/>
</dbReference>
<reference evidence="8" key="1">
    <citation type="submission" date="2020-01" db="EMBL/GenBank/DDBJ databases">
        <authorList>
            <consortium name="DOE Joint Genome Institute"/>
            <person name="Haridas S."/>
            <person name="Albert R."/>
            <person name="Binder M."/>
            <person name="Bloem J."/>
            <person name="Labutti K."/>
            <person name="Salamov A."/>
            <person name="Andreopoulos B."/>
            <person name="Baker S.E."/>
            <person name="Barry K."/>
            <person name="Bills G."/>
            <person name="Bluhm B.H."/>
            <person name="Cannon C."/>
            <person name="Castanera R."/>
            <person name="Culley D.E."/>
            <person name="Daum C."/>
            <person name="Ezra D."/>
            <person name="Gonzalez J.B."/>
            <person name="Henrissat B."/>
            <person name="Kuo A."/>
            <person name="Liang C."/>
            <person name="Lipzen A."/>
            <person name="Lutzoni F."/>
            <person name="Magnuson J."/>
            <person name="Mondo S."/>
            <person name="Nolan M."/>
            <person name="Ohm R."/>
            <person name="Pangilinan J."/>
            <person name="Park H.-J."/>
            <person name="Ramirez L."/>
            <person name="Alfaro M."/>
            <person name="Sun H."/>
            <person name="Tritt A."/>
            <person name="Yoshinaga Y."/>
            <person name="Zwiers L.-H."/>
            <person name="Turgeon B.G."/>
            <person name="Goodwin S.B."/>
            <person name="Spatafora J.W."/>
            <person name="Crous P.W."/>
            <person name="Grigoriev I.V."/>
        </authorList>
    </citation>
    <scope>NUCLEOTIDE SEQUENCE</scope>
    <source>
        <strain evidence="8">CBS 342.82</strain>
    </source>
</reference>
<name>A0A6J3M6U4_9PEZI</name>
<feature type="compositionally biased region" description="Low complexity" evidence="5">
    <location>
        <begin position="737"/>
        <end position="747"/>
    </location>
</feature>
<keyword evidence="7" id="KW-1185">Reference proteome</keyword>
<evidence type="ECO:0000313" key="7">
    <source>
        <dbReference type="Proteomes" id="UP000504637"/>
    </source>
</evidence>
<feature type="compositionally biased region" description="Pro residues" evidence="5">
    <location>
        <begin position="276"/>
        <end position="304"/>
    </location>
</feature>
<reference evidence="8" key="2">
    <citation type="submission" date="2020-04" db="EMBL/GenBank/DDBJ databases">
        <authorList>
            <consortium name="NCBI Genome Project"/>
        </authorList>
    </citation>
    <scope>NUCLEOTIDE SEQUENCE</scope>
    <source>
        <strain evidence="8">CBS 342.82</strain>
    </source>
</reference>
<feature type="region of interest" description="Disordered" evidence="5">
    <location>
        <begin position="708"/>
        <end position="768"/>
    </location>
</feature>
<feature type="compositionally biased region" description="Low complexity" evidence="5">
    <location>
        <begin position="11"/>
        <end position="22"/>
    </location>
</feature>
<dbReference type="Gene3D" id="2.30.29.90">
    <property type="match status" value="1"/>
</dbReference>
<dbReference type="RefSeq" id="XP_033460275.1">
    <property type="nucleotide sequence ID" value="XM_033606999.1"/>
</dbReference>
<evidence type="ECO:0000256" key="5">
    <source>
        <dbReference type="SAM" id="MobiDB-lite"/>
    </source>
</evidence>
<evidence type="ECO:0000256" key="1">
    <source>
        <dbReference type="ARBA" id="ARBA00006518"/>
    </source>
</evidence>
<dbReference type="PANTHER" id="PTHR16092:SF14">
    <property type="entry name" value="EXOCYST COMPLEX COMPONENT 1 ISOFORM X1"/>
    <property type="match status" value="1"/>
</dbReference>
<accession>A0A6J3M6U4</accession>
<dbReference type="OrthoDB" id="27109at2759"/>
<gene>
    <name evidence="8" type="ORF">K489DRAFT_400603</name>
</gene>
<dbReference type="GO" id="GO:0006887">
    <property type="term" value="P:exocytosis"/>
    <property type="evidence" value="ECO:0007669"/>
    <property type="project" value="UniProtKB-KW"/>
</dbReference>
<protein>
    <recommendedName>
        <fullName evidence="6">Exocyst complex component Sec3 PIP2-binding N-terminal domain-containing protein</fullName>
    </recommendedName>
</protein>
<feature type="compositionally biased region" description="Low complexity" evidence="5">
    <location>
        <begin position="446"/>
        <end position="460"/>
    </location>
</feature>
<dbReference type="GeneID" id="54364799"/>
<dbReference type="Pfam" id="PF09763">
    <property type="entry name" value="Sec3_CC"/>
    <property type="match status" value="1"/>
</dbReference>
<dbReference type="FunFam" id="2.30.29.90:FF:000003">
    <property type="entry name" value="Exocyst complex component Sec3"/>
    <property type="match status" value="1"/>
</dbReference>
<organism evidence="8">
    <name type="scientific">Dissoconium aciculare CBS 342.82</name>
    <dbReference type="NCBI Taxonomy" id="1314786"/>
    <lineage>
        <taxon>Eukaryota</taxon>
        <taxon>Fungi</taxon>
        <taxon>Dikarya</taxon>
        <taxon>Ascomycota</taxon>
        <taxon>Pezizomycotina</taxon>
        <taxon>Dothideomycetes</taxon>
        <taxon>Dothideomycetidae</taxon>
        <taxon>Mycosphaerellales</taxon>
        <taxon>Dissoconiaceae</taxon>
        <taxon>Dissoconium</taxon>
    </lineage>
</organism>
<feature type="compositionally biased region" description="Polar residues" evidence="5">
    <location>
        <begin position="486"/>
        <end position="498"/>
    </location>
</feature>
<feature type="region of interest" description="Disordered" evidence="5">
    <location>
        <begin position="258"/>
        <end position="670"/>
    </location>
</feature>
<evidence type="ECO:0000256" key="4">
    <source>
        <dbReference type="ARBA" id="ARBA00023054"/>
    </source>
</evidence>
<dbReference type="Pfam" id="PF20654">
    <property type="entry name" value="Sec3_C-term"/>
    <property type="match status" value="1"/>
</dbReference>